<feature type="compositionally biased region" description="Acidic residues" evidence="2">
    <location>
        <begin position="465"/>
        <end position="481"/>
    </location>
</feature>
<evidence type="ECO:0000256" key="2">
    <source>
        <dbReference type="SAM" id="MobiDB-lite"/>
    </source>
</evidence>
<feature type="compositionally biased region" description="Low complexity" evidence="2">
    <location>
        <begin position="436"/>
        <end position="447"/>
    </location>
</feature>
<evidence type="ECO:0000313" key="3">
    <source>
        <dbReference type="EMBL" id="NYI96717.1"/>
    </source>
</evidence>
<dbReference type="AlphaFoldDB" id="A0A853BQ44"/>
<feature type="region of interest" description="Disordered" evidence="2">
    <location>
        <begin position="309"/>
        <end position="564"/>
    </location>
</feature>
<gene>
    <name evidence="3" type="ORF">HNR12_002994</name>
</gene>
<name>A0A853BQ44_9ACTN</name>
<evidence type="ECO:0000313" key="4">
    <source>
        <dbReference type="Proteomes" id="UP000575985"/>
    </source>
</evidence>
<keyword evidence="4" id="KW-1185">Reference proteome</keyword>
<dbReference type="Proteomes" id="UP000575985">
    <property type="component" value="Unassembled WGS sequence"/>
</dbReference>
<reference evidence="3 4" key="1">
    <citation type="submission" date="2020-07" db="EMBL/GenBank/DDBJ databases">
        <title>Sequencing the genomes of 1000 actinobacteria strains.</title>
        <authorList>
            <person name="Klenk H.-P."/>
        </authorList>
    </citation>
    <scope>NUCLEOTIDE SEQUENCE [LARGE SCALE GENOMIC DNA]</scope>
    <source>
        <strain evidence="3 4">DSM 45927</strain>
    </source>
</reference>
<dbReference type="EMBL" id="JACCFO010000001">
    <property type="protein sequence ID" value="NYI96717.1"/>
    <property type="molecule type" value="Genomic_DNA"/>
</dbReference>
<feature type="compositionally biased region" description="Acidic residues" evidence="2">
    <location>
        <begin position="517"/>
        <end position="529"/>
    </location>
</feature>
<feature type="compositionally biased region" description="Low complexity" evidence="2">
    <location>
        <begin position="416"/>
        <end position="429"/>
    </location>
</feature>
<feature type="compositionally biased region" description="Acidic residues" evidence="2">
    <location>
        <begin position="495"/>
        <end position="510"/>
    </location>
</feature>
<proteinExistence type="predicted"/>
<keyword evidence="1" id="KW-0175">Coiled coil</keyword>
<protein>
    <submittedName>
        <fullName evidence="3">Uncharacterized protein</fullName>
    </submittedName>
</protein>
<organism evidence="3 4">
    <name type="scientific">Streptomonospora nanhaiensis</name>
    <dbReference type="NCBI Taxonomy" id="1323731"/>
    <lineage>
        <taxon>Bacteria</taxon>
        <taxon>Bacillati</taxon>
        <taxon>Actinomycetota</taxon>
        <taxon>Actinomycetes</taxon>
        <taxon>Streptosporangiales</taxon>
        <taxon>Nocardiopsidaceae</taxon>
        <taxon>Streptomonospora</taxon>
    </lineage>
</organism>
<sequence length="796" mass="85591">MPLKGDGTSIQGAGDDIRSAWNGLEGIYVAPEQDILLNALNEVPTKGGEFKNAVTVVGDALLTFADRAEEIKGRLETLKADAQEFQTRIQGDEDWREDEDNINDLDTLNNNILAALHDYQEAERECANAITRHFGGTTFVATAPGEEGAVGPNQRAYGYTEAPENVETPWATPQEHDAPWYEDVWNGVADFGVGIAEDLGAMVGLYGENGWGVGSWSEWGSNLAGNWGDTLAGLGSLVGVYGEDGWGVGSFGEWWGNFSSGWTEFAHAVVPWREWGDRPGYVITQGALNVGSMFLGGAGVFKALARGSRAVGGRGDNPDAPDTDSPDTPSRINADTMPGLDGIGDRPSTSGLQEALDGLEIDPSRLDGLDNALDDAADFADNPTPVDPAGNDVPGGGGSSPQGGVQPTALNRTYDAPDTTPAVDVDTPTRLTADFDAPADTTGGPDTTPDRHTPSGDRPAPLGDLGDDTPDPDPVDTDVPDPDTPGRDTPAADTFDTDPVDNDAPDPDDPDTPRGDDDSDAPGDQDAPDPADPAPSPRPRLGGIDGTDGVPGDPYADVPPAGDLPRDEVIRIAHEESRQQPGPGYIDETSSKFNPRVNRGHIDELLRWHDDEGNTFLDAPESELAERQYAEIRARTDDTEQIAQNTGVDQAWLDRIKNHLFYTEHDGTLGPNVWKRGLFTPMISIGRLWTDATNGSLDSTSLTEFLRLLKHEGVELRLMEEGLPYRPADPEYYRMDLSQNPSPEHRGAHDLAPADRGADPYRLFDRVGVQRPDFFIADDLSNLEDMVQYILGEIGR</sequence>
<evidence type="ECO:0000256" key="1">
    <source>
        <dbReference type="SAM" id="Coils"/>
    </source>
</evidence>
<dbReference type="RefSeq" id="WP_179768040.1">
    <property type="nucleotide sequence ID" value="NZ_JACCFO010000001.1"/>
</dbReference>
<feature type="coiled-coil region" evidence="1">
    <location>
        <begin position="68"/>
        <end position="125"/>
    </location>
</feature>
<accession>A0A853BQ44</accession>
<comment type="caution">
    <text evidence="3">The sequence shown here is derived from an EMBL/GenBank/DDBJ whole genome shotgun (WGS) entry which is preliminary data.</text>
</comment>